<keyword evidence="7" id="KW-0175">Coiled coil</keyword>
<feature type="domain" description="Cyclin-like" evidence="9">
    <location>
        <begin position="64"/>
        <end position="147"/>
    </location>
</feature>
<comment type="similarity">
    <text evidence="2">Belongs to the NOP14 family.</text>
</comment>
<keyword evidence="5" id="KW-0539">Nucleus</keyword>
<dbReference type="VEuPathDB" id="FungiDB:AeMF1_003545"/>
<dbReference type="InterPro" id="IPR004367">
    <property type="entry name" value="Cyclin_C-dom"/>
</dbReference>
<keyword evidence="4" id="KW-0698">rRNA processing</keyword>
<feature type="coiled-coil region" evidence="7">
    <location>
        <begin position="1010"/>
        <end position="1044"/>
    </location>
</feature>
<dbReference type="Proteomes" id="UP000481153">
    <property type="component" value="Unassembled WGS sequence"/>
</dbReference>
<dbReference type="Pfam" id="PF02984">
    <property type="entry name" value="Cyclin_C"/>
    <property type="match status" value="1"/>
</dbReference>
<evidence type="ECO:0000256" key="8">
    <source>
        <dbReference type="SAM" id="MobiDB-lite"/>
    </source>
</evidence>
<evidence type="ECO:0000256" key="1">
    <source>
        <dbReference type="ARBA" id="ARBA00004604"/>
    </source>
</evidence>
<keyword evidence="3" id="KW-0690">Ribosome biogenesis</keyword>
<gene>
    <name evidence="11" type="ORF">Ae201684_010999</name>
</gene>
<evidence type="ECO:0000259" key="9">
    <source>
        <dbReference type="SMART" id="SM00385"/>
    </source>
</evidence>
<feature type="region of interest" description="Disordered" evidence="8">
    <location>
        <begin position="514"/>
        <end position="665"/>
    </location>
</feature>
<dbReference type="InterPro" id="IPR013763">
    <property type="entry name" value="Cyclin-like_dom"/>
</dbReference>
<dbReference type="GO" id="GO:0030490">
    <property type="term" value="P:maturation of SSU-rRNA"/>
    <property type="evidence" value="ECO:0007669"/>
    <property type="project" value="TreeGrafter"/>
</dbReference>
<dbReference type="Pfam" id="PF04147">
    <property type="entry name" value="Nop14"/>
    <property type="match status" value="1"/>
</dbReference>
<evidence type="ECO:0000259" key="10">
    <source>
        <dbReference type="SMART" id="SM01332"/>
    </source>
</evidence>
<feature type="domain" description="Cyclin C-terminal" evidence="10">
    <location>
        <begin position="60"/>
        <end position="184"/>
    </location>
</feature>
<feature type="region of interest" description="Disordered" evidence="8">
    <location>
        <begin position="1083"/>
        <end position="1109"/>
    </location>
</feature>
<dbReference type="InterPro" id="IPR007276">
    <property type="entry name" value="Nop14"/>
</dbReference>
<dbReference type="GO" id="GO:0032040">
    <property type="term" value="C:small-subunit processome"/>
    <property type="evidence" value="ECO:0007669"/>
    <property type="project" value="InterPro"/>
</dbReference>
<protein>
    <recommendedName>
        <fullName evidence="13">Cyclin-like domain-containing protein</fullName>
    </recommendedName>
</protein>
<dbReference type="GO" id="GO:0030692">
    <property type="term" value="C:Noc4p-Nop14p complex"/>
    <property type="evidence" value="ECO:0007669"/>
    <property type="project" value="TreeGrafter"/>
</dbReference>
<feature type="compositionally biased region" description="Basic and acidic residues" evidence="8">
    <location>
        <begin position="456"/>
        <end position="466"/>
    </location>
</feature>
<comment type="subcellular location">
    <subcellularLocation>
        <location evidence="1">Nucleus</location>
        <location evidence="1">Nucleolus</location>
    </subcellularLocation>
</comment>
<comment type="caution">
    <text evidence="11">The sequence shown here is derived from an EMBL/GenBank/DDBJ whole genome shotgun (WGS) entry which is preliminary data.</text>
</comment>
<evidence type="ECO:0000256" key="7">
    <source>
        <dbReference type="SAM" id="Coils"/>
    </source>
</evidence>
<evidence type="ECO:0000313" key="12">
    <source>
        <dbReference type="Proteomes" id="UP000481153"/>
    </source>
</evidence>
<evidence type="ECO:0000313" key="11">
    <source>
        <dbReference type="EMBL" id="KAF0731695.1"/>
    </source>
</evidence>
<dbReference type="InterPro" id="IPR036915">
    <property type="entry name" value="Cyclin-like_sf"/>
</dbReference>
<dbReference type="SMART" id="SM00385">
    <property type="entry name" value="CYCLIN"/>
    <property type="match status" value="1"/>
</dbReference>
<feature type="compositionally biased region" description="Acidic residues" evidence="8">
    <location>
        <begin position="596"/>
        <end position="661"/>
    </location>
</feature>
<keyword evidence="12" id="KW-1185">Reference proteome</keyword>
<dbReference type="SUPFAM" id="SSF47954">
    <property type="entry name" value="Cyclin-like"/>
    <property type="match status" value="1"/>
</dbReference>
<dbReference type="Gene3D" id="1.10.472.10">
    <property type="entry name" value="Cyclin-like"/>
    <property type="match status" value="1"/>
</dbReference>
<feature type="compositionally biased region" description="Basic and acidic residues" evidence="8">
    <location>
        <begin position="514"/>
        <end position="540"/>
    </location>
</feature>
<dbReference type="EMBL" id="VJMJ01000140">
    <property type="protein sequence ID" value="KAF0731695.1"/>
    <property type="molecule type" value="Genomic_DNA"/>
</dbReference>
<evidence type="ECO:0000256" key="3">
    <source>
        <dbReference type="ARBA" id="ARBA00022517"/>
    </source>
</evidence>
<comment type="function">
    <text evidence="6">Involved in nucleolar processing of pre-18S ribosomal RNA. Has a role in the nuclear export of 40S pre-ribosomal subunit to the cytoplasm.</text>
</comment>
<dbReference type="AlphaFoldDB" id="A0A6G0WVX3"/>
<name>A0A6G0WVX3_9STRA</name>
<evidence type="ECO:0000256" key="6">
    <source>
        <dbReference type="ARBA" id="ARBA00024695"/>
    </source>
</evidence>
<dbReference type="VEuPathDB" id="FungiDB:AeMF1_019074"/>
<feature type="compositionally biased region" description="Polar residues" evidence="8">
    <location>
        <begin position="585"/>
        <end position="594"/>
    </location>
</feature>
<organism evidence="11 12">
    <name type="scientific">Aphanomyces euteiches</name>
    <dbReference type="NCBI Taxonomy" id="100861"/>
    <lineage>
        <taxon>Eukaryota</taxon>
        <taxon>Sar</taxon>
        <taxon>Stramenopiles</taxon>
        <taxon>Oomycota</taxon>
        <taxon>Saprolegniomycetes</taxon>
        <taxon>Saprolegniales</taxon>
        <taxon>Verrucalvaceae</taxon>
        <taxon>Aphanomyces</taxon>
    </lineage>
</organism>
<dbReference type="PANTHER" id="PTHR23183">
    <property type="entry name" value="NOP14"/>
    <property type="match status" value="1"/>
</dbReference>
<evidence type="ECO:0000256" key="2">
    <source>
        <dbReference type="ARBA" id="ARBA00007466"/>
    </source>
</evidence>
<evidence type="ECO:0000256" key="4">
    <source>
        <dbReference type="ARBA" id="ARBA00022552"/>
    </source>
</evidence>
<feature type="region of interest" description="Disordered" evidence="8">
    <location>
        <begin position="456"/>
        <end position="476"/>
    </location>
</feature>
<reference evidence="11 12" key="1">
    <citation type="submission" date="2019-07" db="EMBL/GenBank/DDBJ databases">
        <title>Genomics analysis of Aphanomyces spp. identifies a new class of oomycete effector associated with host adaptation.</title>
        <authorList>
            <person name="Gaulin E."/>
        </authorList>
    </citation>
    <scope>NUCLEOTIDE SEQUENCE [LARGE SCALE GENOMIC DNA]</scope>
    <source>
        <strain evidence="11 12">ATCC 201684</strain>
    </source>
</reference>
<accession>A0A6G0WVX3</accession>
<proteinExistence type="inferred from homology"/>
<dbReference type="PANTHER" id="PTHR23183:SF0">
    <property type="entry name" value="NUCLEOLAR PROTEIN 14"/>
    <property type="match status" value="1"/>
</dbReference>
<sequence length="1109" mass="125810">MMCERGRLGRLNVLSDSGHISTPPTWNEREEDLLTPPDCGHISTPPRWSRQEEDLQLAGTHVYHFLERFIQAGCATETQQHFAHYLAELAVMDYPITIAHPPSVLAASIVYMTRVVAKEKSPWTPTLHHLTTYTAEQVRDCVAKLYKIHDAEYQVLKTDPEKIRAVTDKYISVKYARVSKLPPVQPVDADVESESYRQDGPSPPVEIGVCWTTTNFNKGLGTKRAHDELGGPQVPKKRHVVASGSAKRAHDWDDELKAVGRTKSKGLKAAFGKGKGNAFDVQKNSKSKYEVLGKRVKGQGRNVAQARAEAEERRRKTLLKQFQGRKKNNEFKDRRLGEQNEEMSLEDKMIARFQTERKRQYQQRNAAKFNLNDDDDDQSEDDLLTHRGAKIDDFDNIDIAGSDDEPDDAFDHKMGRDIVNKLHFGGGGNDAKDGTEKKKTHEEIMQEVMMKSKMYKAEKQKNKASQDETTEALDAGFAEFQSLLQFRPKKEDRPREAPDDFDKMARELALEAKAKATERKLTPEEIAKREHEKLADLERKRVARMNGQDEAESDAPQKKAKKKQPELVMLPPKRATDDSLVDDYQINQEFNQAGSEDGDDDDEEAGDEDDEEGDEEDDEDEGDDEEDEEEEEEDDEEQEDGDNADDKDEDDDDEDDEEDEEARSVALKRREEAAKEMPYVLPCPEVPADLTNLFNQYGHTAQDRNTIIDRIRKYYSPKVSAENQTKMKKFLAMLVRYFLKMASNFKHNHQDADNLAAHIFSMAQEMPNVAGTVFREFIATLAKKMDKKDATYPDMRELLLLRVACNVFPVTDLRHNVVTPIELILGQCLAKASLSNVDQARKALFCCGLSLHITEKKAKFMPEVVHCLKQLVQLVHAQEDNANAWFVDAIKAFIKANSASSTTSLPKLPLTETLSEADMAAAVFQATLALVETAATQYASLAAYHELFLSLQELLSQIKAKVLKTACASTLTLLEAKSKASLDSRRPLRLQAHAPKVLPTFVPKFDENYAMRKDKTLDRDKAQLKQLQRQVKRERKGASRELRRDAAFLSRQRTEEQKAWRAEKDAKQKEIRAWMEEQNATFNQQVRKGGELIKGGGSAPAKKRRISKK</sequence>
<evidence type="ECO:0000256" key="5">
    <source>
        <dbReference type="ARBA" id="ARBA00023242"/>
    </source>
</evidence>
<evidence type="ECO:0008006" key="13">
    <source>
        <dbReference type="Google" id="ProtNLM"/>
    </source>
</evidence>
<dbReference type="SMART" id="SM01332">
    <property type="entry name" value="Cyclin_C"/>
    <property type="match status" value="1"/>
</dbReference>